<comment type="caution">
    <text evidence="1">The sequence shown here is derived from an EMBL/GenBank/DDBJ whole genome shotgun (WGS) entry which is preliminary data.</text>
</comment>
<dbReference type="AlphaFoldDB" id="A0A150QUK9"/>
<sequence length="317" mass="34833">MRFCDRGVYHFAGRVRCPFAGLGTRGDHEGNRLALDDDRSRVDLDTEARRIVLYNDHVYPEKTVIGDVLFLAEGTTASGRKSPFSVHLKVFKKGRAFSFDLHRHMRASEPLAAAELEPFEVIVQDAVTRAVALTPDRTRALCLRPSLALRVVKAIMATRDLLQGAAQDPAQVGYRVADLSVGFGALGVHHGVARAQLVSLDAANAPLIRRGSVPEMLREGAWELSLTALSKRWLDEVIARDLFLFGLEGVSILRPVREHGLAEGETLSFRFERGGGWVVLGGAKEELPGATDVARSYLEFHLLGGLLAEHAERLQQP</sequence>
<accession>A0A150QUK9</accession>
<gene>
    <name evidence="1" type="ORF">BE15_39380</name>
</gene>
<organism evidence="1 2">
    <name type="scientific">Sorangium cellulosum</name>
    <name type="common">Polyangium cellulosum</name>
    <dbReference type="NCBI Taxonomy" id="56"/>
    <lineage>
        <taxon>Bacteria</taxon>
        <taxon>Pseudomonadati</taxon>
        <taxon>Myxococcota</taxon>
        <taxon>Polyangia</taxon>
        <taxon>Polyangiales</taxon>
        <taxon>Polyangiaceae</taxon>
        <taxon>Sorangium</taxon>
    </lineage>
</organism>
<name>A0A150QUK9_SORCE</name>
<evidence type="ECO:0000313" key="1">
    <source>
        <dbReference type="EMBL" id="KYF71689.1"/>
    </source>
</evidence>
<dbReference type="OrthoDB" id="8990008at2"/>
<proteinExistence type="predicted"/>
<dbReference type="EMBL" id="JEMA01000316">
    <property type="protein sequence ID" value="KYF71689.1"/>
    <property type="molecule type" value="Genomic_DNA"/>
</dbReference>
<evidence type="ECO:0000313" key="2">
    <source>
        <dbReference type="Proteomes" id="UP000075260"/>
    </source>
</evidence>
<dbReference type="RefSeq" id="WP_061606803.1">
    <property type="nucleotide sequence ID" value="NZ_JEMA01000316.1"/>
</dbReference>
<reference evidence="1 2" key="1">
    <citation type="submission" date="2014-02" db="EMBL/GenBank/DDBJ databases">
        <title>The small core and large imbalanced accessory genome model reveals a collaborative survival strategy of Sorangium cellulosum strains in nature.</title>
        <authorList>
            <person name="Han K."/>
            <person name="Peng R."/>
            <person name="Blom J."/>
            <person name="Li Y.-Z."/>
        </authorList>
    </citation>
    <scope>NUCLEOTIDE SEQUENCE [LARGE SCALE GENOMIC DNA]</scope>
    <source>
        <strain evidence="1 2">So0008-312</strain>
    </source>
</reference>
<dbReference type="Proteomes" id="UP000075260">
    <property type="component" value="Unassembled WGS sequence"/>
</dbReference>
<protein>
    <submittedName>
        <fullName evidence="1">Uncharacterized protein</fullName>
    </submittedName>
</protein>